<evidence type="ECO:0000256" key="1">
    <source>
        <dbReference type="ARBA" id="ARBA00000185"/>
    </source>
</evidence>
<keyword evidence="8 16" id="KW-0799">Topoisomerase</keyword>
<dbReference type="GO" id="GO:0005524">
    <property type="term" value="F:ATP binding"/>
    <property type="evidence" value="ECO:0007669"/>
    <property type="project" value="InterPro"/>
</dbReference>
<keyword evidence="7" id="KW-0460">Magnesium</keyword>
<dbReference type="FunFam" id="1.10.10.10:FF:000487">
    <property type="entry name" value="Meiotic recombination protein SPO11-2"/>
    <property type="match status" value="1"/>
</dbReference>
<dbReference type="PANTHER" id="PTHR10848:SF0">
    <property type="entry name" value="MEIOTIC RECOMBINATION PROTEIN SPO11"/>
    <property type="match status" value="1"/>
</dbReference>
<evidence type="ECO:0000256" key="15">
    <source>
        <dbReference type="ARBA" id="ARBA00078425"/>
    </source>
</evidence>
<dbReference type="Gene3D" id="3.40.1360.10">
    <property type="match status" value="1"/>
</dbReference>
<dbReference type="Pfam" id="PF04406">
    <property type="entry name" value="TP6A_N"/>
    <property type="match status" value="1"/>
</dbReference>
<keyword evidence="19" id="KW-1185">Reference proteome</keyword>
<dbReference type="Gene3D" id="1.10.10.10">
    <property type="entry name" value="Winged helix-like DNA-binding domain superfamily/Winged helix DNA-binding domain"/>
    <property type="match status" value="1"/>
</dbReference>
<feature type="active site" description="O-(5'-phospho-DNA)-tyrosine intermediate" evidence="16">
    <location>
        <position position="123"/>
    </location>
</feature>
<sequence length="382" mass="42973">MGSDLIKSSLFYADQRLCSAEILPPPQVRARIEVAVLNFLKALSSTTPAISNLPMISRRSDNCGLRSGLFSDVPSIFLSYNFCRRSLMRANDAKAFVRVWKVMQMCFLILGEGKLVTQRELFYKLICDSPEYFTSQSQVNRTLQDVISLLRCSRQSLGVMASSRGAIIGRLVLQEPGEEGIDCSTLGPAGHAITGDLNLLSKVVFNSDARYIIIVEKDGIFQRLAEDHLFNQIPCILITAKGYPDMATRFILHRLTQTFPEMPIFGLVDWNPAGLAILCTYKYGSITMGLESYRYACNVKWLGIRGDDLHLIPEESLLELKPRDLQIAKSLLSSKMLQDAYKNELRLMVKVGRRAEIEALYCHGFDFLGKYIARKIVQSAYI</sequence>
<feature type="domain" description="Spo11/DNA topoisomerase VI subunit A N-terminal" evidence="17">
    <location>
        <begin position="95"/>
        <end position="159"/>
    </location>
</feature>
<dbReference type="Proteomes" id="UP000515123">
    <property type="component" value="Linkage group 24"/>
</dbReference>
<keyword evidence="10 16" id="KW-0413">Isomerase</keyword>
<dbReference type="EC" id="5.6.2.2" evidence="5"/>
<dbReference type="GO" id="GO:0007131">
    <property type="term" value="P:reciprocal meiotic recombination"/>
    <property type="evidence" value="ECO:0007669"/>
    <property type="project" value="TreeGrafter"/>
</dbReference>
<dbReference type="PRINTS" id="PR01551">
    <property type="entry name" value="SPO11HOMOLOG"/>
</dbReference>
<comment type="catalytic activity">
    <reaction evidence="1 16">
        <text>ATP-dependent breakage, passage and rejoining of double-stranded DNA.</text>
        <dbReference type="EC" id="5.6.2.2"/>
    </reaction>
</comment>
<evidence type="ECO:0000256" key="7">
    <source>
        <dbReference type="ARBA" id="ARBA00022842"/>
    </source>
</evidence>
<dbReference type="GO" id="GO:0003918">
    <property type="term" value="F:DNA topoisomerase type II (double strand cut, ATP-hydrolyzing) activity"/>
    <property type="evidence" value="ECO:0007669"/>
    <property type="project" value="UniProtKB-UniRule"/>
</dbReference>
<reference evidence="19" key="1">
    <citation type="journal article" date="2015" name="Nat. Genet.">
        <title>The pineapple genome and the evolution of CAM photosynthesis.</title>
        <authorList>
            <person name="Ming R."/>
            <person name="VanBuren R."/>
            <person name="Wai C.M."/>
            <person name="Tang H."/>
            <person name="Schatz M.C."/>
            <person name="Bowers J.E."/>
            <person name="Lyons E."/>
            <person name="Wang M.L."/>
            <person name="Chen J."/>
            <person name="Biggers E."/>
            <person name="Zhang J."/>
            <person name="Huang L."/>
            <person name="Zhang L."/>
            <person name="Miao W."/>
            <person name="Zhang J."/>
            <person name="Ye Z."/>
            <person name="Miao C."/>
            <person name="Lin Z."/>
            <person name="Wang H."/>
            <person name="Zhou H."/>
            <person name="Yim W.C."/>
            <person name="Priest H.D."/>
            <person name="Zheng C."/>
            <person name="Woodhouse M."/>
            <person name="Edger P.P."/>
            <person name="Guyot R."/>
            <person name="Guo H.B."/>
            <person name="Guo H."/>
            <person name="Zheng G."/>
            <person name="Singh R."/>
            <person name="Sharma A."/>
            <person name="Min X."/>
            <person name="Zheng Y."/>
            <person name="Lee H."/>
            <person name="Gurtowski J."/>
            <person name="Sedlazeck F.J."/>
            <person name="Harkess A."/>
            <person name="McKain M.R."/>
            <person name="Liao Z."/>
            <person name="Fang J."/>
            <person name="Liu J."/>
            <person name="Zhang X."/>
            <person name="Zhang Q."/>
            <person name="Hu W."/>
            <person name="Qin Y."/>
            <person name="Wang K."/>
            <person name="Chen L.Y."/>
            <person name="Shirley N."/>
            <person name="Lin Y.R."/>
            <person name="Liu L.Y."/>
            <person name="Hernandez A.G."/>
            <person name="Wright C.L."/>
            <person name="Bulone V."/>
            <person name="Tuskan G.A."/>
            <person name="Heath K."/>
            <person name="Zee F."/>
            <person name="Moore P.H."/>
            <person name="Sunkar R."/>
            <person name="Leebens-Mack J.H."/>
            <person name="Mockler T."/>
            <person name="Bennetzen J.L."/>
            <person name="Freeling M."/>
            <person name="Sankoff D."/>
            <person name="Paterson A.H."/>
            <person name="Zhu X."/>
            <person name="Yang X."/>
            <person name="Smith J.A."/>
            <person name="Cushman J.C."/>
            <person name="Paull R.E."/>
            <person name="Yu Q."/>
        </authorList>
    </citation>
    <scope>NUCLEOTIDE SEQUENCE [LARGE SCALE GENOMIC DNA]</scope>
    <source>
        <strain evidence="19">cv. F153</strain>
    </source>
</reference>
<evidence type="ECO:0000256" key="3">
    <source>
        <dbReference type="ARBA" id="ARBA00004123"/>
    </source>
</evidence>
<comment type="subcellular location">
    <subcellularLocation>
        <location evidence="3">Nucleus</location>
    </subcellularLocation>
</comment>
<dbReference type="GO" id="GO:0000228">
    <property type="term" value="C:nuclear chromosome"/>
    <property type="evidence" value="ECO:0007669"/>
    <property type="project" value="TreeGrafter"/>
</dbReference>
<dbReference type="InterPro" id="IPR002815">
    <property type="entry name" value="Spo11/TopoVI_A"/>
</dbReference>
<accession>A0A6P5HLP6</accession>
<comment type="similarity">
    <text evidence="4 16">Belongs to the TOP6A family.</text>
</comment>
<dbReference type="RefSeq" id="XP_020114835.1">
    <property type="nucleotide sequence ID" value="XM_020259246.1"/>
</dbReference>
<proteinExistence type="inferred from homology"/>
<dbReference type="InterPro" id="IPR036078">
    <property type="entry name" value="Spo11/TopoVI_A_sf"/>
</dbReference>
<evidence type="ECO:0000313" key="20">
    <source>
        <dbReference type="RefSeq" id="XP_020114835.1"/>
    </source>
</evidence>
<dbReference type="GO" id="GO:0000706">
    <property type="term" value="P:meiotic DNA double-strand break processing"/>
    <property type="evidence" value="ECO:0007669"/>
    <property type="project" value="TreeGrafter"/>
</dbReference>
<dbReference type="GeneID" id="109728739"/>
<reference evidence="20" key="2">
    <citation type="submission" date="2025-08" db="UniProtKB">
        <authorList>
            <consortium name="RefSeq"/>
        </authorList>
    </citation>
    <scope>IDENTIFICATION</scope>
    <source>
        <tissue evidence="20">Leaf</tissue>
    </source>
</reference>
<evidence type="ECO:0000256" key="16">
    <source>
        <dbReference type="PROSITE-ProRule" id="PRU01385"/>
    </source>
</evidence>
<evidence type="ECO:0000313" key="19">
    <source>
        <dbReference type="Proteomes" id="UP000515123"/>
    </source>
</evidence>
<keyword evidence="11" id="KW-0539">Nucleus</keyword>
<protein>
    <recommendedName>
        <fullName evidence="14">Meiotic recombination protein SPO11-2</fullName>
        <ecNumber evidence="5">5.6.2.2</ecNumber>
    </recommendedName>
    <alternativeName>
        <fullName evidence="15">Topoisomerase 6 subunit A2</fullName>
    </alternativeName>
</protein>
<dbReference type="AlphaFoldDB" id="A0A6P5HLP6"/>
<gene>
    <name evidence="20" type="primary">LOC109728739</name>
</gene>
<dbReference type="PANTHER" id="PTHR10848">
    <property type="entry name" value="MEIOTIC RECOMBINATION PROTEIN SPO11"/>
    <property type="match status" value="1"/>
</dbReference>
<evidence type="ECO:0000256" key="5">
    <source>
        <dbReference type="ARBA" id="ARBA00012895"/>
    </source>
</evidence>
<evidence type="ECO:0000256" key="14">
    <source>
        <dbReference type="ARBA" id="ARBA00073822"/>
    </source>
</evidence>
<dbReference type="SUPFAM" id="SSF56726">
    <property type="entry name" value="DNA topoisomerase IV, alpha subunit"/>
    <property type="match status" value="1"/>
</dbReference>
<evidence type="ECO:0000256" key="12">
    <source>
        <dbReference type="ARBA" id="ARBA00056395"/>
    </source>
</evidence>
<dbReference type="FunFam" id="3.40.1360.10:FF:000009">
    <property type="entry name" value="Meiotic recombination protein SPO11-2"/>
    <property type="match status" value="1"/>
</dbReference>
<dbReference type="CDD" id="cd00223">
    <property type="entry name" value="TOPRIM_TopoIIB_SPO"/>
    <property type="match status" value="1"/>
</dbReference>
<evidence type="ECO:0000256" key="2">
    <source>
        <dbReference type="ARBA" id="ARBA00001946"/>
    </source>
</evidence>
<dbReference type="GO" id="GO:0042138">
    <property type="term" value="P:meiotic DNA double-strand break formation"/>
    <property type="evidence" value="ECO:0007669"/>
    <property type="project" value="InterPro"/>
</dbReference>
<comment type="cofactor">
    <cofactor evidence="2">
        <name>Mg(2+)</name>
        <dbReference type="ChEBI" id="CHEBI:18420"/>
    </cofactor>
</comment>
<keyword evidence="6" id="KW-0479">Metal-binding</keyword>
<comment type="subunit">
    <text evidence="13">Interacts with TOP6B.</text>
</comment>
<evidence type="ECO:0000256" key="13">
    <source>
        <dbReference type="ARBA" id="ARBA00063951"/>
    </source>
</evidence>
<dbReference type="Pfam" id="PF21180">
    <property type="entry name" value="TOP6A-Spo11_Toprim"/>
    <property type="match status" value="1"/>
</dbReference>
<keyword evidence="9 16" id="KW-0238">DNA-binding</keyword>
<feature type="domain" description="Topoisomerase 6 subunit A/Spo11 TOPRIM" evidence="18">
    <location>
        <begin position="211"/>
        <end position="376"/>
    </location>
</feature>
<evidence type="ECO:0000256" key="11">
    <source>
        <dbReference type="ARBA" id="ARBA00023242"/>
    </source>
</evidence>
<dbReference type="OrthoDB" id="5377392at2759"/>
<evidence type="ECO:0000256" key="10">
    <source>
        <dbReference type="ARBA" id="ARBA00023235"/>
    </source>
</evidence>
<name>A0A6P5HLP6_ANACO</name>
<dbReference type="GO" id="GO:0046872">
    <property type="term" value="F:metal ion binding"/>
    <property type="evidence" value="ECO:0007669"/>
    <property type="project" value="UniProtKB-KW"/>
</dbReference>
<dbReference type="InterPro" id="IPR034136">
    <property type="entry name" value="TOPRIM_Topo6A/Spo11"/>
</dbReference>
<evidence type="ECO:0000256" key="8">
    <source>
        <dbReference type="ARBA" id="ARBA00023029"/>
    </source>
</evidence>
<evidence type="ECO:0000256" key="4">
    <source>
        <dbReference type="ARBA" id="ARBA00006559"/>
    </source>
</evidence>
<dbReference type="InterPro" id="IPR013048">
    <property type="entry name" value="Meiotic_Spo11"/>
</dbReference>
<dbReference type="PROSITE" id="PS52041">
    <property type="entry name" value="TOPO_IIB"/>
    <property type="match status" value="1"/>
</dbReference>
<evidence type="ECO:0000259" key="17">
    <source>
        <dbReference type="Pfam" id="PF04406"/>
    </source>
</evidence>
<comment type="function">
    <text evidence="12">Required for meiotic recombination. Mediates DNA cleavage that forms the double-strand breaks (DSB) that initiate meiotic recombination.</text>
</comment>
<evidence type="ECO:0000256" key="6">
    <source>
        <dbReference type="ARBA" id="ARBA00022723"/>
    </source>
</evidence>
<dbReference type="InterPro" id="IPR036388">
    <property type="entry name" value="WH-like_DNA-bd_sf"/>
</dbReference>
<evidence type="ECO:0000256" key="9">
    <source>
        <dbReference type="ARBA" id="ARBA00023125"/>
    </source>
</evidence>
<organism evidence="19 20">
    <name type="scientific">Ananas comosus</name>
    <name type="common">Pineapple</name>
    <name type="synonym">Ananas ananas</name>
    <dbReference type="NCBI Taxonomy" id="4615"/>
    <lineage>
        <taxon>Eukaryota</taxon>
        <taxon>Viridiplantae</taxon>
        <taxon>Streptophyta</taxon>
        <taxon>Embryophyta</taxon>
        <taxon>Tracheophyta</taxon>
        <taxon>Spermatophyta</taxon>
        <taxon>Magnoliopsida</taxon>
        <taxon>Liliopsida</taxon>
        <taxon>Poales</taxon>
        <taxon>Bromeliaceae</taxon>
        <taxon>Bromelioideae</taxon>
        <taxon>Ananas</taxon>
    </lineage>
</organism>
<dbReference type="GO" id="GO:0003677">
    <property type="term" value="F:DNA binding"/>
    <property type="evidence" value="ECO:0007669"/>
    <property type="project" value="UniProtKB-UniRule"/>
</dbReference>
<dbReference type="InterPro" id="IPR013049">
    <property type="entry name" value="Spo11/TopoVI_A_N"/>
</dbReference>
<evidence type="ECO:0000259" key="18">
    <source>
        <dbReference type="Pfam" id="PF21180"/>
    </source>
</evidence>